<dbReference type="RefSeq" id="WP_277104429.1">
    <property type="nucleotide sequence ID" value="NZ_BAAAJS010000006.1"/>
</dbReference>
<evidence type="ECO:0000313" key="2">
    <source>
        <dbReference type="EMBL" id="MDR7354185.1"/>
    </source>
</evidence>
<keyword evidence="3" id="KW-1185">Reference proteome</keyword>
<sequence>MQHGVYETWARRITEWGTDPTVDLSDLPVITTDMFPPATFTRLFRHIDKATTKIYTRWENDLIRSFKTAQSENDIAHLLTQSRALLHTIVELAQHPSLPQEVHEVLMKDTTTSITSMQQQLEEAAAEHTHSSTITPDTLLNIVKNTPLTAVLDPHFRNNAAINQILTHADNAQPEPQHPTPQLDSTSTYNPFHTQAATNPNPFTHPEPTPSTPTFVQRLWKRK</sequence>
<gene>
    <name evidence="2" type="ORF">J2S37_000723</name>
</gene>
<reference evidence="2 3" key="1">
    <citation type="submission" date="2023-07" db="EMBL/GenBank/DDBJ databases">
        <title>Sequencing the genomes of 1000 actinobacteria strains.</title>
        <authorList>
            <person name="Klenk H.-P."/>
        </authorList>
    </citation>
    <scope>NUCLEOTIDE SEQUENCE [LARGE SCALE GENOMIC DNA]</scope>
    <source>
        <strain evidence="2 3">DSM 44508</strain>
    </source>
</reference>
<evidence type="ECO:0000256" key="1">
    <source>
        <dbReference type="SAM" id="MobiDB-lite"/>
    </source>
</evidence>
<comment type="caution">
    <text evidence="2">The sequence shown here is derived from an EMBL/GenBank/DDBJ whole genome shotgun (WGS) entry which is preliminary data.</text>
</comment>
<accession>A0ABU2B6F2</accession>
<feature type="region of interest" description="Disordered" evidence="1">
    <location>
        <begin position="171"/>
        <end position="223"/>
    </location>
</feature>
<dbReference type="Proteomes" id="UP001183619">
    <property type="component" value="Unassembled WGS sequence"/>
</dbReference>
<dbReference type="EMBL" id="JAVDYF010000001">
    <property type="protein sequence ID" value="MDR7354185.1"/>
    <property type="molecule type" value="Genomic_DNA"/>
</dbReference>
<feature type="compositionally biased region" description="Polar residues" evidence="1">
    <location>
        <begin position="180"/>
        <end position="202"/>
    </location>
</feature>
<name>A0ABU2B6F2_9CORY</name>
<evidence type="ECO:0000313" key="3">
    <source>
        <dbReference type="Proteomes" id="UP001183619"/>
    </source>
</evidence>
<protein>
    <submittedName>
        <fullName evidence="2">Uncharacterized protein</fullName>
    </submittedName>
</protein>
<organism evidence="2 3">
    <name type="scientific">Corynebacterium felinum</name>
    <dbReference type="NCBI Taxonomy" id="131318"/>
    <lineage>
        <taxon>Bacteria</taxon>
        <taxon>Bacillati</taxon>
        <taxon>Actinomycetota</taxon>
        <taxon>Actinomycetes</taxon>
        <taxon>Mycobacteriales</taxon>
        <taxon>Corynebacteriaceae</taxon>
        <taxon>Corynebacterium</taxon>
    </lineage>
</organism>
<proteinExistence type="predicted"/>